<accession>A0ABM7EUV1</accession>
<reference evidence="1 2" key="1">
    <citation type="submission" date="2012-02" db="EMBL/GenBank/DDBJ databases">
        <title>Complete genome sequence of Bifidobacterium catenulatum JCM 1194.</title>
        <authorList>
            <person name="Toh H."/>
            <person name="Oshima K."/>
            <person name="Morita H."/>
            <person name="Hattori M."/>
        </authorList>
    </citation>
    <scope>NUCLEOTIDE SEQUENCE [LARGE SCALE GENOMIC DNA]</scope>
    <source>
        <strain evidence="1 2">JCM 1194</strain>
    </source>
</reference>
<evidence type="ECO:0000313" key="2">
    <source>
        <dbReference type="Proteomes" id="UP000035061"/>
    </source>
</evidence>
<dbReference type="EMBL" id="AP012325">
    <property type="protein sequence ID" value="BAR01683.1"/>
    <property type="molecule type" value="Genomic_DNA"/>
</dbReference>
<protein>
    <submittedName>
        <fullName evidence="1">Uncharacterized protein</fullName>
    </submittedName>
</protein>
<sequence length="51" mass="5347">MVEAVGHADGDLGPVVEGLEPGVGVAELDGPEDVRPAASDLLRRFDDLRYA</sequence>
<evidence type="ECO:0000313" key="1">
    <source>
        <dbReference type="EMBL" id="BAR01683.1"/>
    </source>
</evidence>
<keyword evidence="2" id="KW-1185">Reference proteome</keyword>
<gene>
    <name evidence="1" type="ORF">BBCT_0715</name>
</gene>
<proteinExistence type="predicted"/>
<dbReference type="Proteomes" id="UP000035061">
    <property type="component" value="Chromosome"/>
</dbReference>
<name>A0ABM7EUV1_9BIFI</name>
<organism evidence="1 2">
    <name type="scientific">Bifidobacterium catenulatum DSM 16992 = JCM 1194 = LMG 11043</name>
    <dbReference type="NCBI Taxonomy" id="566552"/>
    <lineage>
        <taxon>Bacteria</taxon>
        <taxon>Bacillati</taxon>
        <taxon>Actinomycetota</taxon>
        <taxon>Actinomycetes</taxon>
        <taxon>Bifidobacteriales</taxon>
        <taxon>Bifidobacteriaceae</taxon>
        <taxon>Bifidobacterium</taxon>
    </lineage>
</organism>